<dbReference type="Gene3D" id="2.40.30.10">
    <property type="entry name" value="Translation factors"/>
    <property type="match status" value="1"/>
</dbReference>
<dbReference type="InterPro" id="IPR017927">
    <property type="entry name" value="FAD-bd_FR_type"/>
</dbReference>
<dbReference type="InterPro" id="IPR039374">
    <property type="entry name" value="SIP_fam"/>
</dbReference>
<dbReference type="PANTHER" id="PTHR30157">
    <property type="entry name" value="FERRIC REDUCTASE, NADPH-DEPENDENT"/>
    <property type="match status" value="1"/>
</dbReference>
<comment type="caution">
    <text evidence="2">The sequence shown here is derived from an EMBL/GenBank/DDBJ whole genome shotgun (WGS) entry which is preliminary data.</text>
</comment>
<evidence type="ECO:0000313" key="2">
    <source>
        <dbReference type="EMBL" id="NUV28062.1"/>
    </source>
</evidence>
<dbReference type="PANTHER" id="PTHR30157:SF0">
    <property type="entry name" value="NADPH-DEPENDENT FERRIC-CHELATE REDUCTASE"/>
    <property type="match status" value="1"/>
</dbReference>
<evidence type="ECO:0000259" key="1">
    <source>
        <dbReference type="PROSITE" id="PS51384"/>
    </source>
</evidence>
<protein>
    <submittedName>
        <fullName evidence="2">Siderophore-interacting protein</fullName>
    </submittedName>
</protein>
<dbReference type="Proteomes" id="UP000540128">
    <property type="component" value="Unassembled WGS sequence"/>
</dbReference>
<dbReference type="Gene3D" id="3.40.50.80">
    <property type="entry name" value="Nucleotide-binding domain of ferredoxin-NADP reductase (FNR) module"/>
    <property type="match status" value="1"/>
</dbReference>
<reference evidence="2 3" key="1">
    <citation type="submission" date="2020-03" db="EMBL/GenBank/DDBJ databases">
        <title>Complete genome sequence of sixteen Streptomyces strains facilitates identification of candidate genes involved in plant growth-promotion in grain legumes and cereals.</title>
        <authorList>
            <person name="Gopalakrishnan S."/>
            <person name="Thakur V."/>
            <person name="Saxena R."/>
            <person name="Vadlamudi S."/>
            <person name="Purohit S."/>
            <person name="Kumar V."/>
            <person name="Rathore A."/>
            <person name="Chitikineni A."/>
            <person name="Varshney R.K."/>
        </authorList>
    </citation>
    <scope>NUCLEOTIDE SEQUENCE [LARGE SCALE GENOMIC DNA]</scope>
    <source>
        <strain evidence="2 3">KAI-180</strain>
    </source>
</reference>
<dbReference type="InterPro" id="IPR013113">
    <property type="entry name" value="SIP_FAD-bd"/>
</dbReference>
<feature type="domain" description="FAD-binding FR-type" evidence="1">
    <location>
        <begin position="15"/>
        <end position="117"/>
    </location>
</feature>
<dbReference type="InterPro" id="IPR017938">
    <property type="entry name" value="Riboflavin_synthase-like_b-brl"/>
</dbReference>
<proteinExistence type="predicted"/>
<name>A0A7Y6F167_9ACTN</name>
<dbReference type="PROSITE" id="PS51384">
    <property type="entry name" value="FAD_FR"/>
    <property type="match status" value="1"/>
</dbReference>
<dbReference type="Pfam" id="PF08021">
    <property type="entry name" value="FAD_binding_9"/>
    <property type="match status" value="1"/>
</dbReference>
<dbReference type="GO" id="GO:0016491">
    <property type="term" value="F:oxidoreductase activity"/>
    <property type="evidence" value="ECO:0007669"/>
    <property type="project" value="InterPro"/>
</dbReference>
<dbReference type="InterPro" id="IPR007037">
    <property type="entry name" value="SIP_rossman_dom"/>
</dbReference>
<dbReference type="AlphaFoldDB" id="A0A7Y6F167"/>
<dbReference type="SUPFAM" id="SSF63380">
    <property type="entry name" value="Riboflavin synthase domain-like"/>
    <property type="match status" value="1"/>
</dbReference>
<dbReference type="RefSeq" id="WP_030699325.1">
    <property type="nucleotide sequence ID" value="NZ_JAANNT010000003.1"/>
</dbReference>
<organism evidence="2 3">
    <name type="scientific">Streptomyces odorifer</name>
    <dbReference type="NCBI Taxonomy" id="53450"/>
    <lineage>
        <taxon>Bacteria</taxon>
        <taxon>Bacillati</taxon>
        <taxon>Actinomycetota</taxon>
        <taxon>Actinomycetes</taxon>
        <taxon>Kitasatosporales</taxon>
        <taxon>Streptomycetaceae</taxon>
        <taxon>Streptomyces</taxon>
        <taxon>Streptomyces albidoflavus group</taxon>
    </lineage>
</organism>
<evidence type="ECO:0000313" key="3">
    <source>
        <dbReference type="Proteomes" id="UP000540128"/>
    </source>
</evidence>
<sequence length="240" mass="26336">MGHGWEGVVLKLLRGKDFTFTVTGSEEVTPEYRRVRFTDGGLLAQSGVHPTMWVRVWFERDGKPHQRAYTLVDPDPEQGTFSLEFALHEGTASDWARSATPGDTIDATVQGTGFTAPDPAPAHLYAVADPASLPALNSLLDTFPATPATIWFETPDEAEPATKGLPFRTDPTRHTVHTVPRERAGARLTETVKSALPAFPTDAYLWIATDTHTTRTLAGWARKELGAAKERVSALGYWRP</sequence>
<dbReference type="Pfam" id="PF04954">
    <property type="entry name" value="SIP"/>
    <property type="match status" value="1"/>
</dbReference>
<dbReference type="InterPro" id="IPR039261">
    <property type="entry name" value="FNR_nucleotide-bd"/>
</dbReference>
<gene>
    <name evidence="2" type="ORF">G6W59_06875</name>
</gene>
<dbReference type="EMBL" id="JAANNT010000003">
    <property type="protein sequence ID" value="NUV28062.1"/>
    <property type="molecule type" value="Genomic_DNA"/>
</dbReference>
<dbReference type="CDD" id="cd06193">
    <property type="entry name" value="siderophore_interacting"/>
    <property type="match status" value="1"/>
</dbReference>
<keyword evidence="3" id="KW-1185">Reference proteome</keyword>
<accession>A0A7Y6F167</accession>